<dbReference type="AlphaFoldDB" id="A0A378TUS9"/>
<evidence type="ECO:0000259" key="1">
    <source>
        <dbReference type="Pfam" id="PF26110"/>
    </source>
</evidence>
<protein>
    <recommendedName>
        <fullName evidence="1">GAPS4b N-terminal domain-containing protein</fullName>
    </recommendedName>
</protein>
<organism evidence="2 3">
    <name type="scientific">Moraxella lacunata</name>
    <dbReference type="NCBI Taxonomy" id="477"/>
    <lineage>
        <taxon>Bacteria</taxon>
        <taxon>Pseudomonadati</taxon>
        <taxon>Pseudomonadota</taxon>
        <taxon>Gammaproteobacteria</taxon>
        <taxon>Moraxellales</taxon>
        <taxon>Moraxellaceae</taxon>
        <taxon>Moraxella</taxon>
    </lineage>
</organism>
<dbReference type="Pfam" id="PF26110">
    <property type="entry name" value="GAPS4b_N"/>
    <property type="match status" value="1"/>
</dbReference>
<dbReference type="Proteomes" id="UP000254437">
    <property type="component" value="Unassembled WGS sequence"/>
</dbReference>
<gene>
    <name evidence="2" type="ORF">NCTC10359_01904</name>
</gene>
<evidence type="ECO:0000313" key="2">
    <source>
        <dbReference type="EMBL" id="STZ63473.1"/>
    </source>
</evidence>
<dbReference type="RefSeq" id="WP_115007743.1">
    <property type="nucleotide sequence ID" value="NZ_UGQU01000003.1"/>
</dbReference>
<reference evidence="2 3" key="1">
    <citation type="submission" date="2018-06" db="EMBL/GenBank/DDBJ databases">
        <authorList>
            <consortium name="Pathogen Informatics"/>
            <person name="Doyle S."/>
        </authorList>
    </citation>
    <scope>NUCLEOTIDE SEQUENCE [LARGE SCALE GENOMIC DNA]</scope>
    <source>
        <strain evidence="2 3">NCTC10359</strain>
    </source>
</reference>
<accession>A0A378TUS9</accession>
<evidence type="ECO:0000313" key="3">
    <source>
        <dbReference type="Proteomes" id="UP000254437"/>
    </source>
</evidence>
<feature type="domain" description="GAPS4b N-terminal" evidence="1">
    <location>
        <begin position="20"/>
        <end position="80"/>
    </location>
</feature>
<dbReference type="EMBL" id="UGQU01000003">
    <property type="protein sequence ID" value="STZ63473.1"/>
    <property type="molecule type" value="Genomic_DNA"/>
</dbReference>
<name>A0A378TUS9_MORLA</name>
<proteinExistence type="predicted"/>
<dbReference type="InterPro" id="IPR058955">
    <property type="entry name" value="GAPS4b_N"/>
</dbReference>
<sequence>MTENYQPDMSQEILLPTRDFLRQFIAQPAITAKTLKDILRDRGVFCSSSDKADLGTILIKTGLSPYEFQELKALLKIKESTPKFKTRTIKWVSDKDLIDCLPDINYDGLIDSQFETLRLLDVSNFTLINHNPNHGYIDFELERDDLLQNLGKNKTKHKGQIEFKRDSKTGTLTMSLTHTADETSKFCDKVVKKFIQTWTEKDFIPKDEELLIIGFADFDNKSRIAFFKELTRNPTSLLRFKDTENINFGPDEEAETLPSEIHWMENRVNSSYMGGKDLHSLFFVSDEKILPYIKLYGVKCNYDINYEDITGTASIDFEFSSVDVSSKSLNELVLTIKVSAKQNKSSISRSQLEKEIIASIEVNKLKFYQQYAKKS</sequence>